<accession>A0AAV3K8S6</accession>
<name>A0AAV3K8S6_9GAMM</name>
<sequence>MEKMVFPPTKPVYTPLASGFKSDILLTSYLFLSGSAGVNKGNFFKITA</sequence>
<reference evidence="2" key="1">
    <citation type="journal article" date="2013" name="Diversity">
        <title>Genome Sequence of Dickeya solani, a New soft Rot Pathogen of Potato, Suggests its Emergence May Be Related to a Novel Combination of Non-Ribosomal Peptide/Polyketide Synthetase Clusters.</title>
        <authorList>
            <person name="Garlant L."/>
            <person name="Koskinen P."/>
            <person name="Rouhiainen L."/>
            <person name="Laine P."/>
            <person name="Paulin L."/>
            <person name="Auvinen P."/>
            <person name="Holm L."/>
            <person name="Pirhonen M."/>
        </authorList>
    </citation>
    <scope>NUCLEOTIDE SEQUENCE [LARGE SCALE GENOMIC DNA]</scope>
    <source>
        <strain evidence="2">D s0432-1</strain>
    </source>
</reference>
<gene>
    <name evidence="1" type="ORF">A544_3734</name>
</gene>
<proteinExistence type="predicted"/>
<comment type="caution">
    <text evidence="1">The sequence shown here is derived from an EMBL/GenBank/DDBJ whole genome shotgun (WGS) entry which is preliminary data.</text>
</comment>
<organism evidence="1 2">
    <name type="scientific">Dickeya solani D s0432-1</name>
    <dbReference type="NCBI Taxonomy" id="1231725"/>
    <lineage>
        <taxon>Bacteria</taxon>
        <taxon>Pseudomonadati</taxon>
        <taxon>Pseudomonadota</taxon>
        <taxon>Gammaproteobacteria</taxon>
        <taxon>Enterobacterales</taxon>
        <taxon>Pectobacteriaceae</taxon>
        <taxon>Dickeya</taxon>
    </lineage>
</organism>
<dbReference type="EMBL" id="AMWE01000004">
    <property type="protein sequence ID" value="ERO57158.1"/>
    <property type="molecule type" value="Genomic_DNA"/>
</dbReference>
<evidence type="ECO:0000313" key="2">
    <source>
        <dbReference type="Proteomes" id="UP000017142"/>
    </source>
</evidence>
<evidence type="ECO:0000313" key="1">
    <source>
        <dbReference type="EMBL" id="ERO57158.1"/>
    </source>
</evidence>
<protein>
    <submittedName>
        <fullName evidence="1">Uncharacterized protein</fullName>
    </submittedName>
</protein>
<dbReference type="Proteomes" id="UP000017142">
    <property type="component" value="Unassembled WGS sequence"/>
</dbReference>
<dbReference type="AlphaFoldDB" id="A0AAV3K8S6"/>